<dbReference type="InterPro" id="IPR013656">
    <property type="entry name" value="PAS_4"/>
</dbReference>
<feature type="modified residue" description="4-aspartylphosphate" evidence="4">
    <location>
        <position position="448"/>
    </location>
</feature>
<dbReference type="EC" id="2.7.13.3" evidence="2"/>
<dbReference type="SUPFAM" id="SSF52172">
    <property type="entry name" value="CheY-like"/>
    <property type="match status" value="1"/>
</dbReference>
<dbReference type="CDD" id="cd00082">
    <property type="entry name" value="HisKA"/>
    <property type="match status" value="1"/>
</dbReference>
<dbReference type="PRINTS" id="PR00344">
    <property type="entry name" value="BCTRLSENSOR"/>
</dbReference>
<evidence type="ECO:0000256" key="2">
    <source>
        <dbReference type="ARBA" id="ARBA00012438"/>
    </source>
</evidence>
<dbReference type="Gene3D" id="3.30.565.10">
    <property type="entry name" value="Histidine kinase-like ATPase, C-terminal domain"/>
    <property type="match status" value="1"/>
</dbReference>
<dbReference type="InterPro" id="IPR000700">
    <property type="entry name" value="PAS-assoc_C"/>
</dbReference>
<dbReference type="RefSeq" id="WP_284208661.1">
    <property type="nucleotide sequence ID" value="NZ_BSSU01000014.1"/>
</dbReference>
<dbReference type="Gene3D" id="3.40.50.2300">
    <property type="match status" value="1"/>
</dbReference>
<dbReference type="Pfam" id="PF02518">
    <property type="entry name" value="HATPase_c"/>
    <property type="match status" value="1"/>
</dbReference>
<dbReference type="EMBL" id="BSSU01000014">
    <property type="protein sequence ID" value="GLX83252.1"/>
    <property type="molecule type" value="Genomic_DNA"/>
</dbReference>
<name>A0ABQ6H901_9GAMM</name>
<accession>A0ABQ6H901</accession>
<dbReference type="PANTHER" id="PTHR43065:SF42">
    <property type="entry name" value="TWO-COMPONENT SENSOR PPRA"/>
    <property type="match status" value="1"/>
</dbReference>
<organism evidence="9 10">
    <name type="scientific">Thalassotalea eurytherma</name>
    <dbReference type="NCBI Taxonomy" id="1144278"/>
    <lineage>
        <taxon>Bacteria</taxon>
        <taxon>Pseudomonadati</taxon>
        <taxon>Pseudomonadota</taxon>
        <taxon>Gammaproteobacteria</taxon>
        <taxon>Alteromonadales</taxon>
        <taxon>Colwelliaceae</taxon>
        <taxon>Thalassotalea</taxon>
    </lineage>
</organism>
<dbReference type="Gene3D" id="1.10.287.130">
    <property type="match status" value="1"/>
</dbReference>
<comment type="catalytic activity">
    <reaction evidence="1">
        <text>ATP + protein L-histidine = ADP + protein N-phospho-L-histidine.</text>
        <dbReference type="EC" id="2.7.13.3"/>
    </reaction>
</comment>
<evidence type="ECO:0000256" key="1">
    <source>
        <dbReference type="ARBA" id="ARBA00000085"/>
    </source>
</evidence>
<protein>
    <recommendedName>
        <fullName evidence="2">histidine kinase</fullName>
        <ecNumber evidence="2">2.7.13.3</ecNumber>
    </recommendedName>
</protein>
<evidence type="ECO:0000259" key="8">
    <source>
        <dbReference type="PROSITE" id="PS50113"/>
    </source>
</evidence>
<dbReference type="PROSITE" id="PS50113">
    <property type="entry name" value="PAC"/>
    <property type="match status" value="1"/>
</dbReference>
<dbReference type="Pfam" id="PF08448">
    <property type="entry name" value="PAS_4"/>
    <property type="match status" value="1"/>
</dbReference>
<reference evidence="9 10" key="1">
    <citation type="submission" date="2023-03" db="EMBL/GenBank/DDBJ databases">
        <title>Draft genome sequence of Thalassotalea eurytherma JCM 18482T.</title>
        <authorList>
            <person name="Sawabe T."/>
        </authorList>
    </citation>
    <scope>NUCLEOTIDE SEQUENCE [LARGE SCALE GENOMIC DNA]</scope>
    <source>
        <strain evidence="9 10">JCM 18482</strain>
    </source>
</reference>
<dbReference type="InterPro" id="IPR036097">
    <property type="entry name" value="HisK_dim/P_sf"/>
</dbReference>
<dbReference type="CDD" id="cd00156">
    <property type="entry name" value="REC"/>
    <property type="match status" value="1"/>
</dbReference>
<dbReference type="SUPFAM" id="SSF47384">
    <property type="entry name" value="Homodimeric domain of signal transducing histidine kinase"/>
    <property type="match status" value="1"/>
</dbReference>
<evidence type="ECO:0000256" key="4">
    <source>
        <dbReference type="PROSITE-ProRule" id="PRU00169"/>
    </source>
</evidence>
<dbReference type="SUPFAM" id="SSF55874">
    <property type="entry name" value="ATPase domain of HSP90 chaperone/DNA topoisomerase II/histidine kinase"/>
    <property type="match status" value="1"/>
</dbReference>
<keyword evidence="3 4" id="KW-0597">Phosphoprotein</keyword>
<dbReference type="InterPro" id="IPR036890">
    <property type="entry name" value="HATPase_C_sf"/>
</dbReference>
<dbReference type="Gene3D" id="3.30.450.20">
    <property type="entry name" value="PAS domain"/>
    <property type="match status" value="1"/>
</dbReference>
<dbReference type="SMART" id="SM00388">
    <property type="entry name" value="HisKA"/>
    <property type="match status" value="1"/>
</dbReference>
<dbReference type="PROSITE" id="PS50110">
    <property type="entry name" value="RESPONSE_REGULATORY"/>
    <property type="match status" value="1"/>
</dbReference>
<dbReference type="InterPro" id="IPR005467">
    <property type="entry name" value="His_kinase_dom"/>
</dbReference>
<feature type="domain" description="Histidine kinase" evidence="5">
    <location>
        <begin position="156"/>
        <end position="372"/>
    </location>
</feature>
<sequence length="516" mass="56132">MDEKDQLIDLLKAKLEKAQNSERRLYTLIQSAPFCIHEINLNGQIISMNTSGLRMMAMQQEAEICGVNYMDFVSSDQKERIDKLLKKAFRGEFSSFEFSPEKSELIFTSCFAPVFNSDGSIERVMGITEDITIQRKHEKELLKSEKLESVGLLAGGIAHDFNNILTGIYGHLQLAALKLSTDHPAALHIETANDAINKASHLSNQLLTFAKGGDPLLEAADVEILIKDSIALSLSGGKIKPHLILADGLWDVDADTGQISQVISNLLINAQQSMPQGGTVIIEAKNIAPTSEISLHGVSKKMVCVSIVDQGVGISEATLSRIFDPYFTTKSSGTGLGLATVHRIIEKHGGFINVESEVGNGTNISFYLNAITDKYSDADISAEKNDILTKSSANILVMDDDEMVVDILSEILTSMTHNVESAFDGQTTIKKYVNAIECGNPFDIVIMDLTIPGGFGGEKVIKELLDINPEVKAIVTSGYSTSSVMSDPQKYGFVGYLIKPFSAKCIEELISKTVAL</sequence>
<dbReference type="PROSITE" id="PS50109">
    <property type="entry name" value="HIS_KIN"/>
    <property type="match status" value="1"/>
</dbReference>
<dbReference type="PANTHER" id="PTHR43065">
    <property type="entry name" value="SENSOR HISTIDINE KINASE"/>
    <property type="match status" value="1"/>
</dbReference>
<dbReference type="InterPro" id="IPR003594">
    <property type="entry name" value="HATPase_dom"/>
</dbReference>
<dbReference type="Pfam" id="PF00512">
    <property type="entry name" value="HisKA"/>
    <property type="match status" value="1"/>
</dbReference>
<evidence type="ECO:0000313" key="9">
    <source>
        <dbReference type="EMBL" id="GLX83252.1"/>
    </source>
</evidence>
<dbReference type="PROSITE" id="PS50112">
    <property type="entry name" value="PAS"/>
    <property type="match status" value="1"/>
</dbReference>
<dbReference type="InterPro" id="IPR035965">
    <property type="entry name" value="PAS-like_dom_sf"/>
</dbReference>
<dbReference type="InterPro" id="IPR004358">
    <property type="entry name" value="Sig_transdc_His_kin-like_C"/>
</dbReference>
<keyword evidence="10" id="KW-1185">Reference proteome</keyword>
<dbReference type="SMART" id="SM00091">
    <property type="entry name" value="PAS"/>
    <property type="match status" value="1"/>
</dbReference>
<evidence type="ECO:0000259" key="7">
    <source>
        <dbReference type="PROSITE" id="PS50112"/>
    </source>
</evidence>
<evidence type="ECO:0000256" key="3">
    <source>
        <dbReference type="ARBA" id="ARBA00022553"/>
    </source>
</evidence>
<feature type="domain" description="PAS" evidence="7">
    <location>
        <begin position="21"/>
        <end position="92"/>
    </location>
</feature>
<dbReference type="InterPro" id="IPR003661">
    <property type="entry name" value="HisK_dim/P_dom"/>
</dbReference>
<gene>
    <name evidence="9" type="ORF">theurythT_27040</name>
</gene>
<dbReference type="Proteomes" id="UP001157133">
    <property type="component" value="Unassembled WGS sequence"/>
</dbReference>
<evidence type="ECO:0000259" key="6">
    <source>
        <dbReference type="PROSITE" id="PS50110"/>
    </source>
</evidence>
<feature type="domain" description="Response regulatory" evidence="6">
    <location>
        <begin position="394"/>
        <end position="514"/>
    </location>
</feature>
<proteinExistence type="predicted"/>
<dbReference type="InterPro" id="IPR001789">
    <property type="entry name" value="Sig_transdc_resp-reg_receiver"/>
</dbReference>
<dbReference type="SMART" id="SM00387">
    <property type="entry name" value="HATPase_c"/>
    <property type="match status" value="1"/>
</dbReference>
<dbReference type="SUPFAM" id="SSF55785">
    <property type="entry name" value="PYP-like sensor domain (PAS domain)"/>
    <property type="match status" value="1"/>
</dbReference>
<dbReference type="NCBIfam" id="TIGR00229">
    <property type="entry name" value="sensory_box"/>
    <property type="match status" value="1"/>
</dbReference>
<dbReference type="Pfam" id="PF00072">
    <property type="entry name" value="Response_reg"/>
    <property type="match status" value="1"/>
</dbReference>
<comment type="caution">
    <text evidence="9">The sequence shown here is derived from an EMBL/GenBank/DDBJ whole genome shotgun (WGS) entry which is preliminary data.</text>
</comment>
<feature type="domain" description="PAC" evidence="8">
    <location>
        <begin position="89"/>
        <end position="143"/>
    </location>
</feature>
<dbReference type="InterPro" id="IPR000014">
    <property type="entry name" value="PAS"/>
</dbReference>
<evidence type="ECO:0000259" key="5">
    <source>
        <dbReference type="PROSITE" id="PS50109"/>
    </source>
</evidence>
<dbReference type="InterPro" id="IPR011006">
    <property type="entry name" value="CheY-like_superfamily"/>
</dbReference>
<evidence type="ECO:0000313" key="10">
    <source>
        <dbReference type="Proteomes" id="UP001157133"/>
    </source>
</evidence>
<dbReference type="SMART" id="SM00448">
    <property type="entry name" value="REC"/>
    <property type="match status" value="1"/>
</dbReference>